<dbReference type="AlphaFoldDB" id="A0A433QFU0"/>
<sequence length="92" mass="9780">MYPENPGIKLKVTTPDPTPTLNSGTYLPPKSAPFIASNAIAAASGVSNSMKQNPLCFPVAGSTDMLTLLMEPNWPKTALMWASLSSKLMEPT</sequence>
<organism evidence="2 3">
    <name type="scientific">Jimgerdemannia flammicorona</name>
    <dbReference type="NCBI Taxonomy" id="994334"/>
    <lineage>
        <taxon>Eukaryota</taxon>
        <taxon>Fungi</taxon>
        <taxon>Fungi incertae sedis</taxon>
        <taxon>Mucoromycota</taxon>
        <taxon>Mucoromycotina</taxon>
        <taxon>Endogonomycetes</taxon>
        <taxon>Endogonales</taxon>
        <taxon>Endogonaceae</taxon>
        <taxon>Jimgerdemannia</taxon>
    </lineage>
</organism>
<proteinExistence type="predicted"/>
<accession>A0A433QFU0</accession>
<gene>
    <name evidence="2" type="ORF">BC938DRAFT_481557</name>
</gene>
<name>A0A433QFU0_9FUNG</name>
<reference evidence="2 3" key="1">
    <citation type="journal article" date="2018" name="New Phytol.">
        <title>Phylogenomics of Endogonaceae and evolution of mycorrhizas within Mucoromycota.</title>
        <authorList>
            <person name="Chang Y."/>
            <person name="Desiro A."/>
            <person name="Na H."/>
            <person name="Sandor L."/>
            <person name="Lipzen A."/>
            <person name="Clum A."/>
            <person name="Barry K."/>
            <person name="Grigoriev I.V."/>
            <person name="Martin F.M."/>
            <person name="Stajich J.E."/>
            <person name="Smith M.E."/>
            <person name="Bonito G."/>
            <person name="Spatafora J.W."/>
        </authorList>
    </citation>
    <scope>NUCLEOTIDE SEQUENCE [LARGE SCALE GENOMIC DNA]</scope>
    <source>
        <strain evidence="2 3">AD002</strain>
    </source>
</reference>
<dbReference type="Proteomes" id="UP000274822">
    <property type="component" value="Unassembled WGS sequence"/>
</dbReference>
<dbReference type="EMBL" id="RBNJ01006255">
    <property type="protein sequence ID" value="RUS28698.1"/>
    <property type="molecule type" value="Genomic_DNA"/>
</dbReference>
<evidence type="ECO:0000313" key="2">
    <source>
        <dbReference type="EMBL" id="RUS28698.1"/>
    </source>
</evidence>
<evidence type="ECO:0000256" key="1">
    <source>
        <dbReference type="SAM" id="MobiDB-lite"/>
    </source>
</evidence>
<evidence type="ECO:0000313" key="3">
    <source>
        <dbReference type="Proteomes" id="UP000274822"/>
    </source>
</evidence>
<feature type="region of interest" description="Disordered" evidence="1">
    <location>
        <begin position="1"/>
        <end position="25"/>
    </location>
</feature>
<keyword evidence="3" id="KW-1185">Reference proteome</keyword>
<protein>
    <submittedName>
        <fullName evidence="2">Uncharacterized protein</fullName>
    </submittedName>
</protein>
<comment type="caution">
    <text evidence="2">The sequence shown here is derived from an EMBL/GenBank/DDBJ whole genome shotgun (WGS) entry which is preliminary data.</text>
</comment>